<keyword evidence="7 11" id="KW-0406">Ion transport</keyword>
<evidence type="ECO:0000256" key="1">
    <source>
        <dbReference type="ARBA" id="ARBA00004141"/>
    </source>
</evidence>
<keyword evidence="12" id="KW-0175">Coiled coil</keyword>
<evidence type="ECO:0000256" key="6">
    <source>
        <dbReference type="ARBA" id="ARBA00023053"/>
    </source>
</evidence>
<evidence type="ECO:0000256" key="9">
    <source>
        <dbReference type="ARBA" id="ARBA00023201"/>
    </source>
</evidence>
<keyword evidence="5 14" id="KW-1133">Transmembrane helix</keyword>
<dbReference type="AlphaFoldDB" id="R7VKZ9"/>
<keyword evidence="9 11" id="KW-0739">Sodium transport</keyword>
<dbReference type="SUPFAM" id="SSF54236">
    <property type="entry name" value="Ubiquitin-like"/>
    <property type="match status" value="1"/>
</dbReference>
<feature type="region of interest" description="Disordered" evidence="13">
    <location>
        <begin position="134"/>
        <end position="155"/>
    </location>
</feature>
<dbReference type="EMBL" id="AMQN01003962">
    <property type="status" value="NOT_ANNOTATED_CDS"/>
    <property type="molecule type" value="Genomic_DNA"/>
</dbReference>
<evidence type="ECO:0000256" key="4">
    <source>
        <dbReference type="ARBA" id="ARBA00022692"/>
    </source>
</evidence>
<dbReference type="GO" id="GO:0016020">
    <property type="term" value="C:membrane"/>
    <property type="evidence" value="ECO:0007669"/>
    <property type="project" value="UniProtKB-SubCell"/>
</dbReference>
<evidence type="ECO:0000256" key="13">
    <source>
        <dbReference type="SAM" id="MobiDB-lite"/>
    </source>
</evidence>
<evidence type="ECO:0000256" key="11">
    <source>
        <dbReference type="RuleBase" id="RU000679"/>
    </source>
</evidence>
<dbReference type="GO" id="GO:0007165">
    <property type="term" value="P:signal transduction"/>
    <property type="evidence" value="ECO:0007669"/>
    <property type="project" value="InterPro"/>
</dbReference>
<dbReference type="Gene3D" id="3.10.20.90">
    <property type="entry name" value="Phosphatidylinositol 3-kinase Catalytic Subunit, Chain A, domain 1"/>
    <property type="match status" value="1"/>
</dbReference>
<dbReference type="Gene3D" id="1.10.287.770">
    <property type="entry name" value="YojJ-like"/>
    <property type="match status" value="1"/>
</dbReference>
<feature type="domain" description="Ras-associating" evidence="15">
    <location>
        <begin position="491"/>
        <end position="542"/>
    </location>
</feature>
<dbReference type="Pfam" id="PF21989">
    <property type="entry name" value="RA_2"/>
    <property type="match status" value="1"/>
</dbReference>
<dbReference type="OrthoDB" id="10068240at2759"/>
<dbReference type="PROSITE" id="PS50200">
    <property type="entry name" value="RA"/>
    <property type="match status" value="1"/>
</dbReference>
<name>R7VKZ9_CAPTE</name>
<dbReference type="EnsemblMetazoa" id="CapteT194980">
    <property type="protein sequence ID" value="CapteP194980"/>
    <property type="gene ID" value="CapteG194980"/>
</dbReference>
<evidence type="ECO:0000256" key="5">
    <source>
        <dbReference type="ARBA" id="ARBA00022989"/>
    </source>
</evidence>
<dbReference type="PANTHER" id="PTHR11243:SF23">
    <property type="entry name" value="LD06925P"/>
    <property type="match status" value="1"/>
</dbReference>
<keyword evidence="8 14" id="KW-0472">Membrane</keyword>
<dbReference type="InterPro" id="IPR001873">
    <property type="entry name" value="ENaC"/>
</dbReference>
<sequence length="735" mass="81609">MQVSSGSERDSLTVEGDTLLKITVDFECMCKEEKGTKVFYSVVLAYIGNALCRDSKSVVKRAALGCFTSEEIHDAKVELWSKSSASVIGSCPLRRGSQQRSRADFEVEDIIDAFESLDKEDCSTNRLEDLERKHCESSPMPPPTQQPPQTPAATNPNVWMPGAAQFACAENLGYADIAALVASTRDGPAAEAVCQGTFATIQKAVNLGRFLLLKSRLFEDIYGLYGKSKMMDGASALSDHSLAMDAELDVWLNQLTAIQQEPTSTPSKSSTILHPEPLETISLIEQEHSSLANLDSILGDLCELESTLNCQQSEINTSLNAIHSKPSLSPDKSHLEDLYSEDSLGELDSQLQSALSQLGDFTDYSSSRLSVSTARTSRSSFDSVDASFSYVNKDASFVSDSDSVSTISHDGTQSKPVELKNVLHSSQSCDSLDFDRCETQSESSETDVHDRLEKFQLELEKGGLTLAEQQVKMKEEKVRLALEKLKDANIKKLFVRAHTTDGSSKSILVDEEMTVAEIVEMLISKNHATPSVKWSIVEQLPDLHMGPNIMKKNVERLFTGIRHELQVVFTKFWSLGNSLVSDVGAFNDYLIKFSIENDPEKIIIRDNMVNLNIYYKDLNCRKVRQKPAYDILAFFSDFGGYMGLLLGASVVSIIELFDWCLYRCLFQRKIQSLISTVQVRSRAIYPHSEINDRVLSRMSNVCMAKERVHQERTLVSNDLPSVTDGGTNFNMPPVD</sequence>
<feature type="coiled-coil region" evidence="12">
    <location>
        <begin position="464"/>
        <end position="491"/>
    </location>
</feature>
<reference evidence="17" key="3">
    <citation type="submission" date="2015-06" db="UniProtKB">
        <authorList>
            <consortium name="EnsemblMetazoa"/>
        </authorList>
    </citation>
    <scope>IDENTIFICATION</scope>
</reference>
<keyword evidence="2 11" id="KW-0813">Transport</keyword>
<dbReference type="InterPro" id="IPR039664">
    <property type="entry name" value="GRB/APBB1IP"/>
</dbReference>
<keyword evidence="4 11" id="KW-0812">Transmembrane</keyword>
<dbReference type="Pfam" id="PF00858">
    <property type="entry name" value="ASC"/>
    <property type="match status" value="1"/>
</dbReference>
<dbReference type="InterPro" id="IPR000159">
    <property type="entry name" value="RA_dom"/>
</dbReference>
<proteinExistence type="inferred from homology"/>
<comment type="subcellular location">
    <subcellularLocation>
        <location evidence="1">Membrane</location>
        <topology evidence="1">Multi-pass membrane protein</topology>
    </subcellularLocation>
</comment>
<reference evidence="16 18" key="2">
    <citation type="journal article" date="2013" name="Nature">
        <title>Insights into bilaterian evolution from three spiralian genomes.</title>
        <authorList>
            <person name="Simakov O."/>
            <person name="Marletaz F."/>
            <person name="Cho S.J."/>
            <person name="Edsinger-Gonzales E."/>
            <person name="Havlak P."/>
            <person name="Hellsten U."/>
            <person name="Kuo D.H."/>
            <person name="Larsson T."/>
            <person name="Lv J."/>
            <person name="Arendt D."/>
            <person name="Savage R."/>
            <person name="Osoegawa K."/>
            <person name="de Jong P."/>
            <person name="Grimwood J."/>
            <person name="Chapman J.A."/>
            <person name="Shapiro H."/>
            <person name="Aerts A."/>
            <person name="Otillar R.P."/>
            <person name="Terry A.Y."/>
            <person name="Boore J.L."/>
            <person name="Grigoriev I.V."/>
            <person name="Lindberg D.R."/>
            <person name="Seaver E.C."/>
            <person name="Weisblat D.A."/>
            <person name="Putnam N.H."/>
            <person name="Rokhsar D.S."/>
        </authorList>
    </citation>
    <scope>NUCLEOTIDE SEQUENCE</scope>
    <source>
        <strain evidence="16 18">I ESC-2004</strain>
    </source>
</reference>
<dbReference type="EMBL" id="AMQN01003961">
    <property type="status" value="NOT_ANNOTATED_CDS"/>
    <property type="molecule type" value="Genomic_DNA"/>
</dbReference>
<evidence type="ECO:0000256" key="14">
    <source>
        <dbReference type="SAM" id="Phobius"/>
    </source>
</evidence>
<dbReference type="GO" id="GO:0005272">
    <property type="term" value="F:sodium channel activity"/>
    <property type="evidence" value="ECO:0007669"/>
    <property type="project" value="UniProtKB-KW"/>
</dbReference>
<dbReference type="EMBL" id="KB292298">
    <property type="protein sequence ID" value="ELU17841.1"/>
    <property type="molecule type" value="Genomic_DNA"/>
</dbReference>
<protein>
    <recommendedName>
        <fullName evidence="15">Ras-associating domain-containing protein</fullName>
    </recommendedName>
</protein>
<evidence type="ECO:0000256" key="3">
    <source>
        <dbReference type="ARBA" id="ARBA00022461"/>
    </source>
</evidence>
<organism evidence="16">
    <name type="scientific">Capitella teleta</name>
    <name type="common">Polychaete worm</name>
    <dbReference type="NCBI Taxonomy" id="283909"/>
    <lineage>
        <taxon>Eukaryota</taxon>
        <taxon>Metazoa</taxon>
        <taxon>Spiralia</taxon>
        <taxon>Lophotrochozoa</taxon>
        <taxon>Annelida</taxon>
        <taxon>Polychaeta</taxon>
        <taxon>Sedentaria</taxon>
        <taxon>Scolecida</taxon>
        <taxon>Capitellidae</taxon>
        <taxon>Capitella</taxon>
    </lineage>
</organism>
<feature type="compositionally biased region" description="Pro residues" evidence="13">
    <location>
        <begin position="139"/>
        <end position="150"/>
    </location>
</feature>
<keyword evidence="3 11" id="KW-0894">Sodium channel</keyword>
<dbReference type="HOGENOM" id="CLU_377336_0_0_1"/>
<evidence type="ECO:0000313" key="17">
    <source>
        <dbReference type="EnsemblMetazoa" id="CapteP194980"/>
    </source>
</evidence>
<keyword evidence="6" id="KW-0915">Sodium</keyword>
<evidence type="ECO:0000256" key="2">
    <source>
        <dbReference type="ARBA" id="ARBA00022448"/>
    </source>
</evidence>
<comment type="similarity">
    <text evidence="11">Belongs to the amiloride-sensitive sodium channel (TC 1.A.6) family.</text>
</comment>
<dbReference type="Proteomes" id="UP000014760">
    <property type="component" value="Unassembled WGS sequence"/>
</dbReference>
<gene>
    <name evidence="16" type="ORF">CAPTEDRAFT_194980</name>
</gene>
<dbReference type="PANTHER" id="PTHR11243">
    <property type="entry name" value="GROWTH FACTOR RECEPTOR-BOUND PROTEIN"/>
    <property type="match status" value="1"/>
</dbReference>
<keyword evidence="10 11" id="KW-0407">Ion channel</keyword>
<evidence type="ECO:0000256" key="7">
    <source>
        <dbReference type="ARBA" id="ARBA00023065"/>
    </source>
</evidence>
<evidence type="ECO:0000259" key="15">
    <source>
        <dbReference type="PROSITE" id="PS50200"/>
    </source>
</evidence>
<feature type="transmembrane region" description="Helical" evidence="14">
    <location>
        <begin position="638"/>
        <end position="662"/>
    </location>
</feature>
<evidence type="ECO:0000313" key="16">
    <source>
        <dbReference type="EMBL" id="ELU17841.1"/>
    </source>
</evidence>
<evidence type="ECO:0000313" key="18">
    <source>
        <dbReference type="Proteomes" id="UP000014760"/>
    </source>
</evidence>
<evidence type="ECO:0000256" key="8">
    <source>
        <dbReference type="ARBA" id="ARBA00023136"/>
    </source>
</evidence>
<dbReference type="PRINTS" id="PR01078">
    <property type="entry name" value="AMINACHANNEL"/>
</dbReference>
<reference evidence="18" key="1">
    <citation type="submission" date="2012-12" db="EMBL/GenBank/DDBJ databases">
        <authorList>
            <person name="Hellsten U."/>
            <person name="Grimwood J."/>
            <person name="Chapman J.A."/>
            <person name="Shapiro H."/>
            <person name="Aerts A."/>
            <person name="Otillar R.P."/>
            <person name="Terry A.Y."/>
            <person name="Boore J.L."/>
            <person name="Simakov O."/>
            <person name="Marletaz F."/>
            <person name="Cho S.-J."/>
            <person name="Edsinger-Gonzales E."/>
            <person name="Havlak P."/>
            <person name="Kuo D.-H."/>
            <person name="Larsson T."/>
            <person name="Lv J."/>
            <person name="Arendt D."/>
            <person name="Savage R."/>
            <person name="Osoegawa K."/>
            <person name="de Jong P."/>
            <person name="Lindberg D.R."/>
            <person name="Seaver E.C."/>
            <person name="Weisblat D.A."/>
            <person name="Putnam N.H."/>
            <person name="Grigoriev I.V."/>
            <person name="Rokhsar D.S."/>
        </authorList>
    </citation>
    <scope>NUCLEOTIDE SEQUENCE</scope>
    <source>
        <strain evidence="18">I ESC-2004</strain>
    </source>
</reference>
<evidence type="ECO:0000256" key="10">
    <source>
        <dbReference type="ARBA" id="ARBA00023303"/>
    </source>
</evidence>
<keyword evidence="18" id="KW-1185">Reference proteome</keyword>
<dbReference type="InterPro" id="IPR029071">
    <property type="entry name" value="Ubiquitin-like_domsf"/>
</dbReference>
<evidence type="ECO:0000256" key="12">
    <source>
        <dbReference type="SAM" id="Coils"/>
    </source>
</evidence>
<dbReference type="STRING" id="283909.R7VKZ9"/>
<accession>R7VKZ9</accession>